<evidence type="ECO:0000256" key="6">
    <source>
        <dbReference type="ARBA" id="ARBA00022833"/>
    </source>
</evidence>
<gene>
    <name evidence="13" type="ordered locus">Halxa_3821</name>
</gene>
<keyword evidence="1" id="KW-1003">Cell membrane</keyword>
<dbReference type="PANTHER" id="PTHR43221:SF2">
    <property type="entry name" value="PROTEASE HTPX HOMOLOG"/>
    <property type="match status" value="1"/>
</dbReference>
<keyword evidence="6 10" id="KW-0862">Zinc</keyword>
<dbReference type="HOGENOM" id="CLU_743165_0_0_2"/>
<keyword evidence="14" id="KW-1185">Reference proteome</keyword>
<dbReference type="InterPro" id="IPR001915">
    <property type="entry name" value="Peptidase_M48"/>
</dbReference>
<evidence type="ECO:0000256" key="9">
    <source>
        <dbReference type="ARBA" id="ARBA00023136"/>
    </source>
</evidence>
<dbReference type="InterPro" id="IPR050083">
    <property type="entry name" value="HtpX_protease"/>
</dbReference>
<keyword evidence="8 10" id="KW-0482">Metalloprotease</keyword>
<evidence type="ECO:0000256" key="8">
    <source>
        <dbReference type="ARBA" id="ARBA00023049"/>
    </source>
</evidence>
<keyword evidence="7 11" id="KW-1133">Transmembrane helix</keyword>
<dbReference type="Proteomes" id="UP000006794">
    <property type="component" value="Chromosome"/>
</dbReference>
<accession>F8DCV8</accession>
<evidence type="ECO:0000256" key="4">
    <source>
        <dbReference type="ARBA" id="ARBA00022723"/>
    </source>
</evidence>
<comment type="similarity">
    <text evidence="10">Belongs to the peptidase M48 family.</text>
</comment>
<keyword evidence="2 10" id="KW-0645">Protease</keyword>
<dbReference type="GO" id="GO:0046872">
    <property type="term" value="F:metal ion binding"/>
    <property type="evidence" value="ECO:0007669"/>
    <property type="project" value="UniProtKB-KW"/>
</dbReference>
<proteinExistence type="inferred from homology"/>
<dbReference type="CDD" id="cd07329">
    <property type="entry name" value="M56_like"/>
    <property type="match status" value="1"/>
</dbReference>
<feature type="transmembrane region" description="Helical" evidence="11">
    <location>
        <begin position="54"/>
        <end position="73"/>
    </location>
</feature>
<name>F8DCV8_HALXS</name>
<evidence type="ECO:0000256" key="7">
    <source>
        <dbReference type="ARBA" id="ARBA00022989"/>
    </source>
</evidence>
<evidence type="ECO:0000256" key="1">
    <source>
        <dbReference type="ARBA" id="ARBA00022475"/>
    </source>
</evidence>
<evidence type="ECO:0000259" key="12">
    <source>
        <dbReference type="Pfam" id="PF01435"/>
    </source>
</evidence>
<organism evidence="13 14">
    <name type="scientific">Halopiger xanaduensis (strain DSM 18323 / JCM 14033 / SH-6)</name>
    <dbReference type="NCBI Taxonomy" id="797210"/>
    <lineage>
        <taxon>Archaea</taxon>
        <taxon>Methanobacteriati</taxon>
        <taxon>Methanobacteriota</taxon>
        <taxon>Stenosarchaea group</taxon>
        <taxon>Halobacteria</taxon>
        <taxon>Halobacteriales</taxon>
        <taxon>Natrialbaceae</taxon>
        <taxon>Halopiger</taxon>
    </lineage>
</organism>
<feature type="domain" description="Peptidase M48" evidence="12">
    <location>
        <begin position="169"/>
        <end position="369"/>
    </location>
</feature>
<keyword evidence="4" id="KW-0479">Metal-binding</keyword>
<feature type="transmembrane region" description="Helical" evidence="11">
    <location>
        <begin position="7"/>
        <end position="34"/>
    </location>
</feature>
<protein>
    <submittedName>
        <fullName evidence="13">Peptidase M48 Ste24p</fullName>
    </submittedName>
</protein>
<evidence type="ECO:0000256" key="10">
    <source>
        <dbReference type="RuleBase" id="RU003983"/>
    </source>
</evidence>
<dbReference type="PANTHER" id="PTHR43221">
    <property type="entry name" value="PROTEASE HTPX"/>
    <property type="match status" value="1"/>
</dbReference>
<evidence type="ECO:0000313" key="13">
    <source>
        <dbReference type="EMBL" id="AEH38426.1"/>
    </source>
</evidence>
<dbReference type="Pfam" id="PF01435">
    <property type="entry name" value="Peptidase_M48"/>
    <property type="match status" value="1"/>
</dbReference>
<keyword evidence="9 11" id="KW-0472">Membrane</keyword>
<keyword evidence="3 11" id="KW-0812">Transmembrane</keyword>
<dbReference type="AlphaFoldDB" id="F8DCV8"/>
<dbReference type="GO" id="GO:0006508">
    <property type="term" value="P:proteolysis"/>
    <property type="evidence" value="ECO:0007669"/>
    <property type="project" value="UniProtKB-KW"/>
</dbReference>
<feature type="transmembrane region" description="Helical" evidence="11">
    <location>
        <begin position="93"/>
        <end position="122"/>
    </location>
</feature>
<evidence type="ECO:0000256" key="2">
    <source>
        <dbReference type="ARBA" id="ARBA00022670"/>
    </source>
</evidence>
<evidence type="ECO:0000256" key="3">
    <source>
        <dbReference type="ARBA" id="ARBA00022692"/>
    </source>
</evidence>
<evidence type="ECO:0000313" key="14">
    <source>
        <dbReference type="Proteomes" id="UP000006794"/>
    </source>
</evidence>
<dbReference type="eggNOG" id="arCOG01331">
    <property type="taxonomic scope" value="Archaea"/>
</dbReference>
<dbReference type="Gene3D" id="3.30.2010.10">
    <property type="entry name" value="Metalloproteases ('zincins'), catalytic domain"/>
    <property type="match status" value="1"/>
</dbReference>
<dbReference type="GO" id="GO:0004222">
    <property type="term" value="F:metalloendopeptidase activity"/>
    <property type="evidence" value="ECO:0007669"/>
    <property type="project" value="InterPro"/>
</dbReference>
<feature type="transmembrane region" description="Helical" evidence="11">
    <location>
        <begin position="128"/>
        <end position="147"/>
    </location>
</feature>
<keyword evidence="5 10" id="KW-0378">Hydrolase</keyword>
<comment type="cofactor">
    <cofactor evidence="10">
        <name>Zn(2+)</name>
        <dbReference type="ChEBI" id="CHEBI:29105"/>
    </cofactor>
    <text evidence="10">Binds 1 zinc ion per subunit.</text>
</comment>
<dbReference type="KEGG" id="hxa:Halxa_3821"/>
<dbReference type="STRING" id="797210.Halxa_3821"/>
<sequence length="372" mass="38981">MGVAVGVLATLSIVVALIVGFIGGLLGFVAWEWIATGLEAVASFPGVSDVTDVSAPAAGFFAALALVVVINWWPLLTRYTPVEYLFQPTPPSVVATGAVLGCLYLVIIEGSAAVTSGVAAVLSPLERAVLGLGLSGLLVVGLFVAGARREIRNLRSELVDDSVPAAEVDPELEATVRRLAQFASVPAPEVYVTDADRPESFTLGSGASAVIVVSTGLCERLADDELEAVLAHEVSHLANFDSRIVAAAIVPVVIADDWIDPDASDPGDLLWNAVFRALKRYGQFGVAVLSQGREWHADAGAAALASPAALASALETLADARRVPETDLREWERSVVALDILPPALEEQGSGPFRTHPSTAARIRRLRRLAAS</sequence>
<reference evidence="13 14" key="1">
    <citation type="journal article" date="2012" name="Stand. Genomic Sci.">
        <title>Complete genome sequence of Halopiger xanaduensis type strain (SH-6(T)).</title>
        <authorList>
            <person name="Anderson I."/>
            <person name="Tindall B.J."/>
            <person name="Rohde M."/>
            <person name="Lucas S."/>
            <person name="Han J."/>
            <person name="Lapidus A."/>
            <person name="Cheng J.F."/>
            <person name="Goodwin L."/>
            <person name="Pitluck S."/>
            <person name="Peters L."/>
            <person name="Pati A."/>
            <person name="Mikhailova N."/>
            <person name="Pagani I."/>
            <person name="Teshima H."/>
            <person name="Han C."/>
            <person name="Tapia R."/>
            <person name="Land M."/>
            <person name="Woyke T."/>
            <person name="Klenk H.P."/>
            <person name="Kyrpides N."/>
            <person name="Ivanova N."/>
        </authorList>
    </citation>
    <scope>NUCLEOTIDE SEQUENCE [LARGE SCALE GENOMIC DNA]</scope>
    <source>
        <strain evidence="14">DSM 18323 / JCM 14033 / SH-6</strain>
    </source>
</reference>
<dbReference type="EMBL" id="CP002839">
    <property type="protein sequence ID" value="AEH38426.1"/>
    <property type="molecule type" value="Genomic_DNA"/>
</dbReference>
<evidence type="ECO:0000256" key="11">
    <source>
        <dbReference type="SAM" id="Phobius"/>
    </source>
</evidence>
<evidence type="ECO:0000256" key="5">
    <source>
        <dbReference type="ARBA" id="ARBA00022801"/>
    </source>
</evidence>